<evidence type="ECO:0000313" key="3">
    <source>
        <dbReference type="Proteomes" id="UP000659767"/>
    </source>
</evidence>
<feature type="compositionally biased region" description="Basic and acidic residues" evidence="1">
    <location>
        <begin position="95"/>
        <end position="117"/>
    </location>
</feature>
<proteinExistence type="predicted"/>
<evidence type="ECO:0000256" key="1">
    <source>
        <dbReference type="SAM" id="MobiDB-lite"/>
    </source>
</evidence>
<name>A0ABQ2SZB1_STRBA</name>
<evidence type="ECO:0008006" key="4">
    <source>
        <dbReference type="Google" id="ProtNLM"/>
    </source>
</evidence>
<organism evidence="2 3">
    <name type="scientific">Streptomyces badius</name>
    <dbReference type="NCBI Taxonomy" id="1941"/>
    <lineage>
        <taxon>Bacteria</taxon>
        <taxon>Bacillati</taxon>
        <taxon>Actinomycetota</taxon>
        <taxon>Actinomycetes</taxon>
        <taxon>Kitasatosporales</taxon>
        <taxon>Streptomycetaceae</taxon>
        <taxon>Streptomyces</taxon>
    </lineage>
</organism>
<dbReference type="EMBL" id="BMSZ01000003">
    <property type="protein sequence ID" value="GGS42536.1"/>
    <property type="molecule type" value="Genomic_DNA"/>
</dbReference>
<sequence>MDAPPFVMAGCVSLCVKTPALSEGQAYARAYAYCGFLGILRDVHAGGERGDMRGSDTMSESGAVLPWQVIRQDDGGNRYRVGRYATQAEAQKVADGLDDRHHHQVYRVERVSRGAGP</sequence>
<dbReference type="Proteomes" id="UP000659767">
    <property type="component" value="Unassembled WGS sequence"/>
</dbReference>
<evidence type="ECO:0000313" key="2">
    <source>
        <dbReference type="EMBL" id="GGS42536.1"/>
    </source>
</evidence>
<gene>
    <name evidence="2" type="ORF">GCM10010253_15830</name>
</gene>
<comment type="caution">
    <text evidence="2">The sequence shown here is derived from an EMBL/GenBank/DDBJ whole genome shotgun (WGS) entry which is preliminary data.</text>
</comment>
<reference evidence="3" key="1">
    <citation type="journal article" date="2019" name="Int. J. Syst. Evol. Microbiol.">
        <title>The Global Catalogue of Microorganisms (GCM) 10K type strain sequencing project: providing services to taxonomists for standard genome sequencing and annotation.</title>
        <authorList>
            <consortium name="The Broad Institute Genomics Platform"/>
            <consortium name="The Broad Institute Genome Sequencing Center for Infectious Disease"/>
            <person name="Wu L."/>
            <person name="Ma J."/>
        </authorList>
    </citation>
    <scope>NUCLEOTIDE SEQUENCE [LARGE SCALE GENOMIC DNA]</scope>
    <source>
        <strain evidence="3">JCM 4350</strain>
    </source>
</reference>
<accession>A0ABQ2SZB1</accession>
<keyword evidence="3" id="KW-1185">Reference proteome</keyword>
<protein>
    <recommendedName>
        <fullName evidence="4">SPOR domain-containing protein</fullName>
    </recommendedName>
</protein>
<feature type="region of interest" description="Disordered" evidence="1">
    <location>
        <begin position="92"/>
        <end position="117"/>
    </location>
</feature>